<keyword evidence="3" id="KW-0479">Metal-binding</keyword>
<accession>Q22RY7</accession>
<dbReference type="OrthoDB" id="5599753at2759"/>
<dbReference type="HOGENOM" id="CLU_095549_2_1_1"/>
<evidence type="ECO:0000259" key="7">
    <source>
        <dbReference type="PROSITE" id="PS51837"/>
    </source>
</evidence>
<evidence type="ECO:0000313" key="8">
    <source>
        <dbReference type="EMBL" id="EAR87985.3"/>
    </source>
</evidence>
<dbReference type="Pfam" id="PF10601">
    <property type="entry name" value="zf-LITAF-like"/>
    <property type="match status" value="1"/>
</dbReference>
<dbReference type="GeneID" id="7846035"/>
<comment type="subcellular location">
    <subcellularLocation>
        <location evidence="1">Membrane</location>
        <topology evidence="1">Peripheral membrane protein</topology>
    </subcellularLocation>
</comment>
<dbReference type="EMBL" id="GG662845">
    <property type="protein sequence ID" value="EAR87985.3"/>
    <property type="molecule type" value="Genomic_DNA"/>
</dbReference>
<dbReference type="GO" id="GO:0016020">
    <property type="term" value="C:membrane"/>
    <property type="evidence" value="ECO:0007669"/>
    <property type="project" value="UniProtKB-SubCell"/>
</dbReference>
<sequence length="92" mass="10472">MAENPIDHKKVMNRNLADENPTAVEMTCAHCNQIQRTDVKPKVGSGTYIMCLILHIPGCCCLPFLMDKCKDQVHYCSNCQSQLGKYEYKMCK</sequence>
<gene>
    <name evidence="8" type="ORF">TTHERM_00011510</name>
</gene>
<dbReference type="PROSITE" id="PS51837">
    <property type="entry name" value="LITAF"/>
    <property type="match status" value="1"/>
</dbReference>
<evidence type="ECO:0000256" key="1">
    <source>
        <dbReference type="ARBA" id="ARBA00004170"/>
    </source>
</evidence>
<feature type="domain" description="LITAF" evidence="7">
    <location>
        <begin position="8"/>
        <end position="88"/>
    </location>
</feature>
<evidence type="ECO:0000313" key="9">
    <source>
        <dbReference type="Proteomes" id="UP000009168"/>
    </source>
</evidence>
<dbReference type="PANTHER" id="PTHR23292:SF6">
    <property type="entry name" value="FI16602P1-RELATED"/>
    <property type="match status" value="1"/>
</dbReference>
<evidence type="ECO:0000256" key="3">
    <source>
        <dbReference type="ARBA" id="ARBA00022723"/>
    </source>
</evidence>
<dbReference type="InParanoid" id="Q22RY7"/>
<dbReference type="Proteomes" id="UP000009168">
    <property type="component" value="Unassembled WGS sequence"/>
</dbReference>
<dbReference type="RefSeq" id="XP_001008230.3">
    <property type="nucleotide sequence ID" value="XM_001008230.3"/>
</dbReference>
<keyword evidence="6" id="KW-0812">Transmembrane</keyword>
<evidence type="ECO:0000256" key="4">
    <source>
        <dbReference type="ARBA" id="ARBA00022833"/>
    </source>
</evidence>
<comment type="similarity">
    <text evidence="2">Belongs to the CDIP1/LITAF family.</text>
</comment>
<keyword evidence="9" id="KW-1185">Reference proteome</keyword>
<evidence type="ECO:0000256" key="6">
    <source>
        <dbReference type="SAM" id="Phobius"/>
    </source>
</evidence>
<dbReference type="InterPro" id="IPR006629">
    <property type="entry name" value="LITAF"/>
</dbReference>
<keyword evidence="5 6" id="KW-0472">Membrane</keyword>
<dbReference type="KEGG" id="tet:TTHERM_00011510"/>
<dbReference type="PANTHER" id="PTHR23292">
    <property type="entry name" value="LIPOPOLYSACCHARIDE-INDUCED TUMOR NECROSIS FACTOR-ALPHA FACTOR"/>
    <property type="match status" value="1"/>
</dbReference>
<reference evidence="9" key="1">
    <citation type="journal article" date="2006" name="PLoS Biol.">
        <title>Macronuclear genome sequence of the ciliate Tetrahymena thermophila, a model eukaryote.</title>
        <authorList>
            <person name="Eisen J.A."/>
            <person name="Coyne R.S."/>
            <person name="Wu M."/>
            <person name="Wu D."/>
            <person name="Thiagarajan M."/>
            <person name="Wortman J.R."/>
            <person name="Badger J.H."/>
            <person name="Ren Q."/>
            <person name="Amedeo P."/>
            <person name="Jones K.M."/>
            <person name="Tallon L.J."/>
            <person name="Delcher A.L."/>
            <person name="Salzberg S.L."/>
            <person name="Silva J.C."/>
            <person name="Haas B.J."/>
            <person name="Majoros W.H."/>
            <person name="Farzad M."/>
            <person name="Carlton J.M."/>
            <person name="Smith R.K. Jr."/>
            <person name="Garg J."/>
            <person name="Pearlman R.E."/>
            <person name="Karrer K.M."/>
            <person name="Sun L."/>
            <person name="Manning G."/>
            <person name="Elde N.C."/>
            <person name="Turkewitz A.P."/>
            <person name="Asai D.J."/>
            <person name="Wilkes D.E."/>
            <person name="Wang Y."/>
            <person name="Cai H."/>
            <person name="Collins K."/>
            <person name="Stewart B.A."/>
            <person name="Lee S.R."/>
            <person name="Wilamowska K."/>
            <person name="Weinberg Z."/>
            <person name="Ruzzo W.L."/>
            <person name="Wloga D."/>
            <person name="Gaertig J."/>
            <person name="Frankel J."/>
            <person name="Tsao C.-C."/>
            <person name="Gorovsky M.A."/>
            <person name="Keeling P.J."/>
            <person name="Waller R.F."/>
            <person name="Patron N.J."/>
            <person name="Cherry J.M."/>
            <person name="Stover N.A."/>
            <person name="Krieger C.J."/>
            <person name="del Toro C."/>
            <person name="Ryder H.F."/>
            <person name="Williamson S.C."/>
            <person name="Barbeau R.A."/>
            <person name="Hamilton E.P."/>
            <person name="Orias E."/>
        </authorList>
    </citation>
    <scope>NUCLEOTIDE SEQUENCE [LARGE SCALE GENOMIC DNA]</scope>
    <source>
        <strain evidence="9">SB210</strain>
    </source>
</reference>
<evidence type="ECO:0000256" key="2">
    <source>
        <dbReference type="ARBA" id="ARBA00005975"/>
    </source>
</evidence>
<name>Q22RY7_TETTS</name>
<protein>
    <submittedName>
        <fullName evidence="8">LITAF-like zinc ribbon domain protein</fullName>
    </submittedName>
</protein>
<keyword evidence="6" id="KW-1133">Transmembrane helix</keyword>
<dbReference type="GO" id="GO:0008270">
    <property type="term" value="F:zinc ion binding"/>
    <property type="evidence" value="ECO:0007669"/>
    <property type="project" value="TreeGrafter"/>
</dbReference>
<dbReference type="AlphaFoldDB" id="Q22RY7"/>
<dbReference type="eggNOG" id="ENOG502R2XP">
    <property type="taxonomic scope" value="Eukaryota"/>
</dbReference>
<dbReference type="SMART" id="SM00714">
    <property type="entry name" value="LITAF"/>
    <property type="match status" value="1"/>
</dbReference>
<dbReference type="InterPro" id="IPR037519">
    <property type="entry name" value="LITAF_fam"/>
</dbReference>
<organism evidence="8 9">
    <name type="scientific">Tetrahymena thermophila (strain SB210)</name>
    <dbReference type="NCBI Taxonomy" id="312017"/>
    <lineage>
        <taxon>Eukaryota</taxon>
        <taxon>Sar</taxon>
        <taxon>Alveolata</taxon>
        <taxon>Ciliophora</taxon>
        <taxon>Intramacronucleata</taxon>
        <taxon>Oligohymenophorea</taxon>
        <taxon>Hymenostomatida</taxon>
        <taxon>Tetrahymenina</taxon>
        <taxon>Tetrahymenidae</taxon>
        <taxon>Tetrahymena</taxon>
    </lineage>
</organism>
<feature type="transmembrane region" description="Helical" evidence="6">
    <location>
        <begin position="46"/>
        <end position="65"/>
    </location>
</feature>
<proteinExistence type="inferred from homology"/>
<evidence type="ECO:0000256" key="5">
    <source>
        <dbReference type="ARBA" id="ARBA00023136"/>
    </source>
</evidence>
<keyword evidence="4" id="KW-0862">Zinc</keyword>